<evidence type="ECO:0000256" key="8">
    <source>
        <dbReference type="ARBA" id="ARBA00023212"/>
    </source>
</evidence>
<keyword evidence="9" id="KW-0966">Cell projection</keyword>
<evidence type="ECO:0000256" key="3">
    <source>
        <dbReference type="ARBA" id="ARBA00022614"/>
    </source>
</evidence>
<dbReference type="Pfam" id="PF14580">
    <property type="entry name" value="LRR_9"/>
    <property type="match status" value="1"/>
</dbReference>
<reference evidence="13" key="1">
    <citation type="submission" date="2020-04" db="EMBL/GenBank/DDBJ databases">
        <authorList>
            <person name="Neveu A P."/>
        </authorList>
    </citation>
    <scope>NUCLEOTIDE SEQUENCE</scope>
    <source>
        <tissue evidence="13">Whole embryo</tissue>
    </source>
</reference>
<evidence type="ECO:0000256" key="6">
    <source>
        <dbReference type="ARBA" id="ARBA00023054"/>
    </source>
</evidence>
<evidence type="ECO:0000256" key="7">
    <source>
        <dbReference type="ARBA" id="ARBA00023069"/>
    </source>
</evidence>
<proteinExistence type="evidence at transcript level"/>
<evidence type="ECO:0000256" key="12">
    <source>
        <dbReference type="SAM" id="Coils"/>
    </source>
</evidence>
<name>A0A6F9DJC1_9ASCI</name>
<dbReference type="Gene3D" id="3.80.10.10">
    <property type="entry name" value="Ribonuclease Inhibitor"/>
    <property type="match status" value="1"/>
</dbReference>
<keyword evidence="3" id="KW-0433">Leucine-rich repeat</keyword>
<accession>A0A6F9DJC1</accession>
<dbReference type="PANTHER" id="PTHR45973:SF12">
    <property type="entry name" value="DYNEIN REGULATORY COMPLEX SUBUNIT 3"/>
    <property type="match status" value="1"/>
</dbReference>
<evidence type="ECO:0000256" key="4">
    <source>
        <dbReference type="ARBA" id="ARBA00022737"/>
    </source>
</evidence>
<dbReference type="AlphaFoldDB" id="A0A6F9DJC1"/>
<keyword evidence="2" id="KW-0963">Cytoplasm</keyword>
<feature type="coiled-coil region" evidence="12">
    <location>
        <begin position="366"/>
        <end position="393"/>
    </location>
</feature>
<keyword evidence="4" id="KW-0677">Repeat</keyword>
<evidence type="ECO:0000256" key="11">
    <source>
        <dbReference type="ARBA" id="ARBA00040950"/>
    </source>
</evidence>
<dbReference type="PROSITE" id="PS51450">
    <property type="entry name" value="LRR"/>
    <property type="match status" value="4"/>
</dbReference>
<dbReference type="EMBL" id="LR787660">
    <property type="protein sequence ID" value="CAB3263522.1"/>
    <property type="molecule type" value="mRNA"/>
</dbReference>
<evidence type="ECO:0000256" key="10">
    <source>
        <dbReference type="ARBA" id="ARBA00038378"/>
    </source>
</evidence>
<dbReference type="InterPro" id="IPR050576">
    <property type="entry name" value="Cilia_flagella_integrity"/>
</dbReference>
<evidence type="ECO:0000256" key="2">
    <source>
        <dbReference type="ARBA" id="ARBA00022490"/>
    </source>
</evidence>
<evidence type="ECO:0000256" key="9">
    <source>
        <dbReference type="ARBA" id="ARBA00023273"/>
    </source>
</evidence>
<keyword evidence="5" id="KW-0282">Flagellum</keyword>
<comment type="subcellular location">
    <subcellularLocation>
        <location evidence="1">Cytoplasm</location>
        <location evidence="1">Cytoskeleton</location>
        <location evidence="1">Flagellum axoneme</location>
    </subcellularLocation>
</comment>
<organism evidence="13">
    <name type="scientific">Phallusia mammillata</name>
    <dbReference type="NCBI Taxonomy" id="59560"/>
    <lineage>
        <taxon>Eukaryota</taxon>
        <taxon>Metazoa</taxon>
        <taxon>Chordata</taxon>
        <taxon>Tunicata</taxon>
        <taxon>Ascidiacea</taxon>
        <taxon>Phlebobranchia</taxon>
        <taxon>Ascidiidae</taxon>
        <taxon>Phallusia</taxon>
    </lineage>
</organism>
<dbReference type="GO" id="GO:0005929">
    <property type="term" value="C:cilium"/>
    <property type="evidence" value="ECO:0007669"/>
    <property type="project" value="TreeGrafter"/>
</dbReference>
<evidence type="ECO:0000256" key="5">
    <source>
        <dbReference type="ARBA" id="ARBA00022846"/>
    </source>
</evidence>
<protein>
    <recommendedName>
        <fullName evidence="11">Dynein regulatory complex subunit 3</fullName>
    </recommendedName>
</protein>
<sequence>MSRLYDTVEPSVIDDEMLKKAVEDQGPKEEAGKIAKQEGLDYSDVLSLRLDFRNVLKIDNLWQFVKLTKLQLDNNIIEKIEGLDALVNLRWLDLSFNNIEIIEGLENLTKLEDLTLFNNRISRLENMDALPLLHVLSVGNNKIDQLENLIYLRRFEDLRTMNLTGNPVCDDPAYKLFTVAYLSHLVYLDFRLIDEETRNKAHSLYENKLGELMHNEKQAKVEQDNQRKIETEKQKHVDAYVENLDDDFLFVALYKEDPEGKKLEMLPGIQDMLKEFKDKFLDVCHKIFEYGIQEYDKRTHELEEFYGCVEDAKNDNKAAGTKYIDEFELYKKKLFMDLLSSSDPTFIEDKVTEYHSKVNKLWDVIMGLEMQLVDQLEETIKDFERNLTDLMSLFVESVQGLITQLRDLENSHNEKLLETCMLVLEKVVKNELDEELPEDLRMLFVDKDTIVNAIGASHDVHLVKIDNREDEIVTRSGGWISALMKKIHTTECSRNRTRVVEILNYIDHIRDEIDTLDMPEAIRT</sequence>
<evidence type="ECO:0000313" key="13">
    <source>
        <dbReference type="EMBL" id="CAB3263522.1"/>
    </source>
</evidence>
<keyword evidence="8" id="KW-0206">Cytoskeleton</keyword>
<dbReference type="PANTHER" id="PTHR45973">
    <property type="entry name" value="PROTEIN PHOSPHATASE 1 REGULATORY SUBUNIT SDS22-RELATED"/>
    <property type="match status" value="1"/>
</dbReference>
<dbReference type="SUPFAM" id="SSF52058">
    <property type="entry name" value="L domain-like"/>
    <property type="match status" value="1"/>
</dbReference>
<keyword evidence="7" id="KW-0969">Cilium</keyword>
<gene>
    <name evidence="13" type="primary">Lrrc48</name>
</gene>
<comment type="similarity">
    <text evidence="10">Belongs to the DRC3 family.</text>
</comment>
<dbReference type="InterPro" id="IPR032675">
    <property type="entry name" value="LRR_dom_sf"/>
</dbReference>
<evidence type="ECO:0000256" key="1">
    <source>
        <dbReference type="ARBA" id="ARBA00004611"/>
    </source>
</evidence>
<dbReference type="SMART" id="SM00365">
    <property type="entry name" value="LRR_SD22"/>
    <property type="match status" value="4"/>
</dbReference>
<dbReference type="InterPro" id="IPR001611">
    <property type="entry name" value="Leu-rich_rpt"/>
</dbReference>
<keyword evidence="6 12" id="KW-0175">Coiled coil</keyword>